<dbReference type="InterPro" id="IPR028163">
    <property type="entry name" value="HAUS_6_N"/>
</dbReference>
<evidence type="ECO:0000259" key="1">
    <source>
        <dbReference type="Pfam" id="PF14661"/>
    </source>
</evidence>
<feature type="domain" description="HAUS augmin-like complex subunit 6 N-terminal" evidence="1">
    <location>
        <begin position="19"/>
        <end position="211"/>
    </location>
</feature>
<name>A0A2W1BPZ9_HELAM</name>
<gene>
    <name evidence="2" type="primary">HaOG203693</name>
    <name evidence="2" type="ORF">B5X24_HaOG203693</name>
</gene>
<proteinExistence type="predicted"/>
<dbReference type="Pfam" id="PF14661">
    <property type="entry name" value="HAUS6_N"/>
    <property type="match status" value="1"/>
</dbReference>
<evidence type="ECO:0000313" key="2">
    <source>
        <dbReference type="EMBL" id="PZC77139.1"/>
    </source>
</evidence>
<accession>A0A2W1BPZ9</accession>
<dbReference type="Proteomes" id="UP000249218">
    <property type="component" value="Unassembled WGS sequence"/>
</dbReference>
<organism evidence="2 3">
    <name type="scientific">Helicoverpa armigera</name>
    <name type="common">Cotton bollworm</name>
    <name type="synonym">Heliothis armigera</name>
    <dbReference type="NCBI Taxonomy" id="29058"/>
    <lineage>
        <taxon>Eukaryota</taxon>
        <taxon>Metazoa</taxon>
        <taxon>Ecdysozoa</taxon>
        <taxon>Arthropoda</taxon>
        <taxon>Hexapoda</taxon>
        <taxon>Insecta</taxon>
        <taxon>Pterygota</taxon>
        <taxon>Neoptera</taxon>
        <taxon>Endopterygota</taxon>
        <taxon>Lepidoptera</taxon>
        <taxon>Glossata</taxon>
        <taxon>Ditrysia</taxon>
        <taxon>Noctuoidea</taxon>
        <taxon>Noctuidae</taxon>
        <taxon>Heliothinae</taxon>
        <taxon>Helicoverpa</taxon>
    </lineage>
</organism>
<protein>
    <recommendedName>
        <fullName evidence="1">HAUS augmin-like complex subunit 6 N-terminal domain-containing protein</fullName>
    </recommendedName>
</protein>
<dbReference type="EMBL" id="KZ149936">
    <property type="protein sequence ID" value="PZC77139.1"/>
    <property type="molecule type" value="Genomic_DNA"/>
</dbReference>
<sequence length="806" mass="91940">MATVAMQRDLVVKLKKETILNLGILSKLHQMPSDLNRLIFKENALEKPTQNTFNHLSYYLVSIIDSQACSSLPWPLYDTKTERSYRNELSILISDYGNKGLLAPVVSSYLVNPGCYKVTMLIFQMSQLAVERVLVTKMKKDTQRKLYNDMREGYRSYKEGFIENVEKETASISSKFSNYLSKRAAMEKIAAMFRSKITQMENKLSQLNAQKYINDIVDGFLATHTVDELTKQSILDIKDVNKPSSFFNAWLSELDNKITRMESEWDSKIEPFLKICTDTRNSTEMVIARHTGVAERSSYTLEYDPKTDDICTKELESQVNSEQKYILKNIVRDDKLSFPNLIRAFLVSISFILKDADLSGDIYKFNECLDGAKQNYSHIVESMRTLLDRVIKAEARLQPAQTSYSRSISLKEHSEIPPLPDLSELKMSKDLHVQCTFNTFTPLNISKHQFNLRRRAGGLAKQQSRSMLIAPHYHKPRDDFLKSLISCRISSYDRPNATQNMSILSQTNNRNNETIAECSSGFTKEQIMRLLSTKKSSSSKKFKYKTERPDIKVKKGGLFNESVASNDGTGLIRSHSSPNLFEAREKRSKIPVPRKLSIMQEDCPLLEVSGISALDKENSYGTPDGVMRLESTRRIFDAASLPVISITPEPDKVVLNNDEDSNKMRFADLDLPKMQENILEKEEIKTETPKSNTQLIRKTSSLEKIINRFKKVRASVLPCDRSNEDVNEFKTIVEEKENFNVNVDVFTANRILLPDLLSPSCSVLPMKSSDYLDQIDDDVPSRKPRESLGTALGVDHTFLDQFDLID</sequence>
<keyword evidence="3" id="KW-1185">Reference proteome</keyword>
<dbReference type="OrthoDB" id="5575722at2759"/>
<dbReference type="AlphaFoldDB" id="A0A2W1BPZ9"/>
<evidence type="ECO:0000313" key="3">
    <source>
        <dbReference type="Proteomes" id="UP000249218"/>
    </source>
</evidence>
<reference evidence="2 3" key="1">
    <citation type="journal article" date="2017" name="BMC Biol.">
        <title>Genomic innovations, transcriptional plasticity and gene loss underlying the evolution and divergence of two highly polyphagous and invasive Helicoverpa pest species.</title>
        <authorList>
            <person name="Pearce S.L."/>
            <person name="Clarke D.F."/>
            <person name="East P.D."/>
            <person name="Elfekih S."/>
            <person name="Gordon K.H."/>
            <person name="Jermiin L.S."/>
            <person name="McGaughran A."/>
            <person name="Oakeshott J.G."/>
            <person name="Papanikolaou A."/>
            <person name="Perera O.P."/>
            <person name="Rane R.V."/>
            <person name="Richards S."/>
            <person name="Tay W.T."/>
            <person name="Walsh T.K."/>
            <person name="Anderson A."/>
            <person name="Anderson C.J."/>
            <person name="Asgari S."/>
            <person name="Board P.G."/>
            <person name="Bretschneider A."/>
            <person name="Campbell P.M."/>
            <person name="Chertemps T."/>
            <person name="Christeller J.T."/>
            <person name="Coppin C.W."/>
            <person name="Downes S.J."/>
            <person name="Duan G."/>
            <person name="Farnsworth C.A."/>
            <person name="Good R.T."/>
            <person name="Han L.B."/>
            <person name="Han Y.C."/>
            <person name="Hatje K."/>
            <person name="Horne I."/>
            <person name="Huang Y.P."/>
            <person name="Hughes D.S."/>
            <person name="Jacquin-Joly E."/>
            <person name="James W."/>
            <person name="Jhangiani S."/>
            <person name="Kollmar M."/>
            <person name="Kuwar S.S."/>
            <person name="Li S."/>
            <person name="Liu N.Y."/>
            <person name="Maibeche M.T."/>
            <person name="Miller J.R."/>
            <person name="Montagne N."/>
            <person name="Perry T."/>
            <person name="Qu J."/>
            <person name="Song S.V."/>
            <person name="Sutton G.G."/>
            <person name="Vogel H."/>
            <person name="Walenz B.P."/>
            <person name="Xu W."/>
            <person name="Zhang H.J."/>
            <person name="Zou Z."/>
            <person name="Batterham P."/>
            <person name="Edwards O.R."/>
            <person name="Feyereisen R."/>
            <person name="Gibbs R.A."/>
            <person name="Heckel D.G."/>
            <person name="McGrath A."/>
            <person name="Robin C."/>
            <person name="Scherer S.E."/>
            <person name="Worley K.C."/>
            <person name="Wu Y.D."/>
        </authorList>
    </citation>
    <scope>NUCLEOTIDE SEQUENCE [LARGE SCALE GENOMIC DNA]</scope>
    <source>
        <strain evidence="2">Harm_GR_Male_#8</strain>
        <tissue evidence="2">Whole organism</tissue>
    </source>
</reference>